<protein>
    <submittedName>
        <fullName evidence="1">Glycosyl-phosphatidylinositol-anchored molecule-like protein</fullName>
    </submittedName>
</protein>
<dbReference type="PANTHER" id="PTHR15049">
    <property type="entry name" value="GLYCOSYL-PHOSPHATIDYLINOSITOL-ANCHORED MOLECULE-LIKE PROTEIN-RELATED"/>
    <property type="match status" value="1"/>
</dbReference>
<sequence length="64" mass="6949">MKNTHFYFVRCCGAMKCNEGGPTNLERDILPEEPIEEEIEGTERVGGPGLLLSLASLLAGRALT</sequence>
<gene>
    <name evidence="1" type="ORF">J0S82_019174</name>
</gene>
<organism evidence="1 2">
    <name type="scientific">Galemys pyrenaicus</name>
    <name type="common">Iberian desman</name>
    <name type="synonym">Pyrenean desman</name>
    <dbReference type="NCBI Taxonomy" id="202257"/>
    <lineage>
        <taxon>Eukaryota</taxon>
        <taxon>Metazoa</taxon>
        <taxon>Chordata</taxon>
        <taxon>Craniata</taxon>
        <taxon>Vertebrata</taxon>
        <taxon>Euteleostomi</taxon>
        <taxon>Mammalia</taxon>
        <taxon>Eutheria</taxon>
        <taxon>Laurasiatheria</taxon>
        <taxon>Eulipotyphla</taxon>
        <taxon>Talpidae</taxon>
        <taxon>Galemys</taxon>
    </lineage>
</organism>
<keyword evidence="2" id="KW-1185">Reference proteome</keyword>
<evidence type="ECO:0000313" key="1">
    <source>
        <dbReference type="EMBL" id="KAG8515397.1"/>
    </source>
</evidence>
<dbReference type="Proteomes" id="UP000700334">
    <property type="component" value="Unassembled WGS sequence"/>
</dbReference>
<reference evidence="1" key="1">
    <citation type="journal article" date="2021" name="Evol. Appl.">
        <title>The genome of the Pyrenean desman and the effects of bottlenecks and inbreeding on the genomic landscape of an endangered species.</title>
        <authorList>
            <person name="Escoda L."/>
            <person name="Castresana J."/>
        </authorList>
    </citation>
    <scope>NUCLEOTIDE SEQUENCE</scope>
    <source>
        <strain evidence="1">IBE-C5619</strain>
    </source>
</reference>
<dbReference type="InterPro" id="IPR052874">
    <property type="entry name" value="Sperm-ZP_regulatory"/>
</dbReference>
<dbReference type="AlphaFoldDB" id="A0A8J6AAV7"/>
<name>A0A8J6AAV7_GALPY</name>
<dbReference type="PANTHER" id="PTHR15049:SF2">
    <property type="entry name" value="GLYCOSYL-PHOSPHATIDYLINOSITOL-ANCHORED MOLECULE-LIKE PROTEIN"/>
    <property type="match status" value="1"/>
</dbReference>
<proteinExistence type="predicted"/>
<evidence type="ECO:0000313" key="2">
    <source>
        <dbReference type="Proteomes" id="UP000700334"/>
    </source>
</evidence>
<accession>A0A8J6AAV7</accession>
<dbReference type="EMBL" id="JAGFMF010011709">
    <property type="protein sequence ID" value="KAG8515397.1"/>
    <property type="molecule type" value="Genomic_DNA"/>
</dbReference>
<dbReference type="OrthoDB" id="9837583at2759"/>
<comment type="caution">
    <text evidence="1">The sequence shown here is derived from an EMBL/GenBank/DDBJ whole genome shotgun (WGS) entry which is preliminary data.</text>
</comment>